<gene>
    <name evidence="1" type="primary">OLA.20224</name>
</gene>
<dbReference type="EMBL" id="HAEJ01002710">
    <property type="protein sequence ID" value="SBS43167.1"/>
    <property type="molecule type" value="Transcribed_RNA"/>
</dbReference>
<name>A0A1A8U730_NOTFU</name>
<feature type="non-terminal residue" evidence="1">
    <location>
        <position position="54"/>
    </location>
</feature>
<sequence length="54" mass="6503">SWKDKMILKTKKRVVVLVRLWYFYIEIHNHVQVSQYLTGLHPTLFLTSCFKHVG</sequence>
<organism evidence="1">
    <name type="scientific">Nothobranchius furzeri</name>
    <name type="common">Turquoise killifish</name>
    <dbReference type="NCBI Taxonomy" id="105023"/>
    <lineage>
        <taxon>Eukaryota</taxon>
        <taxon>Metazoa</taxon>
        <taxon>Chordata</taxon>
        <taxon>Craniata</taxon>
        <taxon>Vertebrata</taxon>
        <taxon>Euteleostomi</taxon>
        <taxon>Actinopterygii</taxon>
        <taxon>Neopterygii</taxon>
        <taxon>Teleostei</taxon>
        <taxon>Neoteleostei</taxon>
        <taxon>Acanthomorphata</taxon>
        <taxon>Ovalentaria</taxon>
        <taxon>Atherinomorphae</taxon>
        <taxon>Cyprinodontiformes</taxon>
        <taxon>Nothobranchiidae</taxon>
        <taxon>Nothobranchius</taxon>
    </lineage>
</organism>
<protein>
    <submittedName>
        <fullName evidence="1">Uncharacterized protein</fullName>
    </submittedName>
</protein>
<reference evidence="1" key="2">
    <citation type="submission" date="2016-06" db="EMBL/GenBank/DDBJ databases">
        <title>The genome of a short-lived fish provides insights into sex chromosome evolution and the genetic control of aging.</title>
        <authorList>
            <person name="Reichwald K."/>
            <person name="Felder M."/>
            <person name="Petzold A."/>
            <person name="Koch P."/>
            <person name="Groth M."/>
            <person name="Platzer M."/>
        </authorList>
    </citation>
    <scope>NUCLEOTIDE SEQUENCE</scope>
    <source>
        <tissue evidence="1">Brain</tissue>
    </source>
</reference>
<feature type="non-terminal residue" evidence="1">
    <location>
        <position position="1"/>
    </location>
</feature>
<accession>A0A1A8U730</accession>
<proteinExistence type="predicted"/>
<evidence type="ECO:0000313" key="1">
    <source>
        <dbReference type="EMBL" id="SBS43167.1"/>
    </source>
</evidence>
<reference evidence="1" key="1">
    <citation type="submission" date="2016-05" db="EMBL/GenBank/DDBJ databases">
        <authorList>
            <person name="Lavstsen T."/>
            <person name="Jespersen J.S."/>
        </authorList>
    </citation>
    <scope>NUCLEOTIDE SEQUENCE</scope>
    <source>
        <tissue evidence="1">Brain</tissue>
    </source>
</reference>
<dbReference type="AlphaFoldDB" id="A0A1A8U730"/>